<evidence type="ECO:0000256" key="6">
    <source>
        <dbReference type="SAM" id="Phobius"/>
    </source>
</evidence>
<keyword evidence="3 6" id="KW-0812">Transmembrane</keyword>
<accession>A0A814KDC2</accession>
<name>A0A814KDC2_9BILA</name>
<keyword evidence="2" id="KW-0813">Transport</keyword>
<gene>
    <name evidence="8" type="ORF">BJG266_LOCUS30918</name>
    <name evidence="7" type="ORF">QVE165_LOCUS17561</name>
</gene>
<feature type="transmembrane region" description="Helical" evidence="6">
    <location>
        <begin position="60"/>
        <end position="83"/>
    </location>
</feature>
<feature type="transmembrane region" description="Helical" evidence="6">
    <location>
        <begin position="123"/>
        <end position="143"/>
    </location>
</feature>
<protein>
    <submittedName>
        <fullName evidence="7">Uncharacterized protein</fullName>
    </submittedName>
</protein>
<proteinExistence type="predicted"/>
<dbReference type="SUPFAM" id="SSF103473">
    <property type="entry name" value="MFS general substrate transporter"/>
    <property type="match status" value="1"/>
</dbReference>
<dbReference type="OrthoDB" id="5296287at2759"/>
<comment type="caution">
    <text evidence="7">The sequence shown here is derived from an EMBL/GenBank/DDBJ whole genome shotgun (WGS) entry which is preliminary data.</text>
</comment>
<keyword evidence="5 6" id="KW-0472">Membrane</keyword>
<dbReference type="InterPro" id="IPR036259">
    <property type="entry name" value="MFS_trans_sf"/>
</dbReference>
<sequence>MFTASLLGGRLSDKAGKYYGDNECPEGRLVPSLALSILSPTGLIIYGWAFHYKLHVSVPIIGQVLLSFGQSILEPAVSAYLTIKKQEAASAVSAANTFLNLCAAGALVTVGVPLHNVMGTGPYFSLMCGINIVTITAASILVYKRIRQARHTAKQRNGMTLKLKKHQNSTMSPKNRDVVAKDEYHDIHWF</sequence>
<dbReference type="GO" id="GO:0005886">
    <property type="term" value="C:plasma membrane"/>
    <property type="evidence" value="ECO:0007669"/>
    <property type="project" value="TreeGrafter"/>
</dbReference>
<dbReference type="EMBL" id="CAJNOM010000101">
    <property type="protein sequence ID" value="CAF1049974.1"/>
    <property type="molecule type" value="Genomic_DNA"/>
</dbReference>
<organism evidence="7 9">
    <name type="scientific">Adineta steineri</name>
    <dbReference type="NCBI Taxonomy" id="433720"/>
    <lineage>
        <taxon>Eukaryota</taxon>
        <taxon>Metazoa</taxon>
        <taxon>Spiralia</taxon>
        <taxon>Gnathifera</taxon>
        <taxon>Rotifera</taxon>
        <taxon>Eurotatoria</taxon>
        <taxon>Bdelloidea</taxon>
        <taxon>Adinetida</taxon>
        <taxon>Adinetidae</taxon>
        <taxon>Adineta</taxon>
    </lineage>
</organism>
<evidence type="ECO:0000313" key="9">
    <source>
        <dbReference type="Proteomes" id="UP000663832"/>
    </source>
</evidence>
<dbReference type="Proteomes" id="UP000663832">
    <property type="component" value="Unassembled WGS sequence"/>
</dbReference>
<dbReference type="Proteomes" id="UP000663877">
    <property type="component" value="Unassembled WGS sequence"/>
</dbReference>
<dbReference type="Gene3D" id="1.20.1250.20">
    <property type="entry name" value="MFS general substrate transporter like domains"/>
    <property type="match status" value="1"/>
</dbReference>
<comment type="subcellular location">
    <subcellularLocation>
        <location evidence="1">Membrane</location>
        <topology evidence="1">Multi-pass membrane protein</topology>
    </subcellularLocation>
</comment>
<evidence type="ECO:0000256" key="5">
    <source>
        <dbReference type="ARBA" id="ARBA00023136"/>
    </source>
</evidence>
<evidence type="ECO:0000313" key="8">
    <source>
        <dbReference type="EMBL" id="CAF1275740.1"/>
    </source>
</evidence>
<dbReference type="PANTHER" id="PTHR23502">
    <property type="entry name" value="MAJOR FACILITATOR SUPERFAMILY"/>
    <property type="match status" value="1"/>
</dbReference>
<evidence type="ECO:0000256" key="3">
    <source>
        <dbReference type="ARBA" id="ARBA00022692"/>
    </source>
</evidence>
<keyword evidence="4 6" id="KW-1133">Transmembrane helix</keyword>
<evidence type="ECO:0000256" key="1">
    <source>
        <dbReference type="ARBA" id="ARBA00004141"/>
    </source>
</evidence>
<dbReference type="PANTHER" id="PTHR23502:SF132">
    <property type="entry name" value="POLYAMINE TRANSPORTER 2-RELATED"/>
    <property type="match status" value="1"/>
</dbReference>
<keyword evidence="9" id="KW-1185">Reference proteome</keyword>
<evidence type="ECO:0000256" key="2">
    <source>
        <dbReference type="ARBA" id="ARBA00022448"/>
    </source>
</evidence>
<dbReference type="AlphaFoldDB" id="A0A814KDC2"/>
<reference evidence="7" key="1">
    <citation type="submission" date="2021-02" db="EMBL/GenBank/DDBJ databases">
        <authorList>
            <person name="Nowell W R."/>
        </authorList>
    </citation>
    <scope>NUCLEOTIDE SEQUENCE</scope>
</reference>
<dbReference type="GO" id="GO:0022857">
    <property type="term" value="F:transmembrane transporter activity"/>
    <property type="evidence" value="ECO:0007669"/>
    <property type="project" value="TreeGrafter"/>
</dbReference>
<evidence type="ECO:0000256" key="4">
    <source>
        <dbReference type="ARBA" id="ARBA00022989"/>
    </source>
</evidence>
<feature type="transmembrane region" description="Helical" evidence="6">
    <location>
        <begin position="29"/>
        <end position="48"/>
    </location>
</feature>
<evidence type="ECO:0000313" key="7">
    <source>
        <dbReference type="EMBL" id="CAF1049974.1"/>
    </source>
</evidence>
<dbReference type="EMBL" id="CAJNOI010000427">
    <property type="protein sequence ID" value="CAF1275740.1"/>
    <property type="molecule type" value="Genomic_DNA"/>
</dbReference>
<feature type="transmembrane region" description="Helical" evidence="6">
    <location>
        <begin position="95"/>
        <end position="117"/>
    </location>
</feature>